<dbReference type="Proteomes" id="UP000316726">
    <property type="component" value="Chromosome 12"/>
</dbReference>
<evidence type="ECO:0000256" key="3">
    <source>
        <dbReference type="ARBA" id="ARBA00022833"/>
    </source>
</evidence>
<dbReference type="OrthoDB" id="261960at2759"/>
<feature type="region of interest" description="Disordered" evidence="5">
    <location>
        <begin position="268"/>
        <end position="294"/>
    </location>
</feature>
<dbReference type="PANTHER" id="PTHR46622:SF1">
    <property type="entry name" value="DNA-DEPENDENT METALLOPROTEASE WSS1"/>
    <property type="match status" value="1"/>
</dbReference>
<gene>
    <name evidence="9" type="ORF">A3770_12p66890</name>
    <name evidence="8" type="ORF">CPRI1469_LOCUS7087</name>
</gene>
<dbReference type="SUPFAM" id="SSF90209">
    <property type="entry name" value="Ran binding protein zinc finger-like"/>
    <property type="match status" value="1"/>
</dbReference>
<keyword evidence="1" id="KW-0479">Metal-binding</keyword>
<dbReference type="PANTHER" id="PTHR46622">
    <property type="entry name" value="DNA-DEPENDENT METALLOPROTEASE WSS1"/>
    <property type="match status" value="1"/>
</dbReference>
<dbReference type="GO" id="GO:0005634">
    <property type="term" value="C:nucleus"/>
    <property type="evidence" value="ECO:0007669"/>
    <property type="project" value="TreeGrafter"/>
</dbReference>
<organism evidence="9 10">
    <name type="scientific">Chloropicon primus</name>
    <dbReference type="NCBI Taxonomy" id="1764295"/>
    <lineage>
        <taxon>Eukaryota</taxon>
        <taxon>Viridiplantae</taxon>
        <taxon>Chlorophyta</taxon>
        <taxon>Chloropicophyceae</taxon>
        <taxon>Chloropicales</taxon>
        <taxon>Chloropicaceae</taxon>
        <taxon>Chloropicon</taxon>
    </lineage>
</organism>
<protein>
    <recommendedName>
        <fullName evidence="11">WLM domain-containing protein</fullName>
    </recommendedName>
</protein>
<feature type="compositionally biased region" description="Pro residues" evidence="5">
    <location>
        <begin position="283"/>
        <end position="292"/>
    </location>
</feature>
<evidence type="ECO:0000256" key="5">
    <source>
        <dbReference type="SAM" id="MobiDB-lite"/>
    </source>
</evidence>
<evidence type="ECO:0000256" key="4">
    <source>
        <dbReference type="PROSITE-ProRule" id="PRU00322"/>
    </source>
</evidence>
<dbReference type="EMBL" id="CP031045">
    <property type="protein sequence ID" value="QDZ24171.1"/>
    <property type="molecule type" value="Genomic_DNA"/>
</dbReference>
<proteinExistence type="predicted"/>
<dbReference type="GO" id="GO:0008270">
    <property type="term" value="F:zinc ion binding"/>
    <property type="evidence" value="ECO:0007669"/>
    <property type="project" value="UniProtKB-KW"/>
</dbReference>
<dbReference type="PROSITE" id="PS01358">
    <property type="entry name" value="ZF_RANBP2_1"/>
    <property type="match status" value="1"/>
</dbReference>
<dbReference type="AlphaFoldDB" id="A0A5B8MV24"/>
<evidence type="ECO:0000259" key="6">
    <source>
        <dbReference type="PROSITE" id="PS50199"/>
    </source>
</evidence>
<name>A0A5B8MV24_9CHLO</name>
<dbReference type="InterPro" id="IPR001876">
    <property type="entry name" value="Znf_RanBP2"/>
</dbReference>
<evidence type="ECO:0008006" key="11">
    <source>
        <dbReference type="Google" id="ProtNLM"/>
    </source>
</evidence>
<evidence type="ECO:0000259" key="7">
    <source>
        <dbReference type="PROSITE" id="PS51397"/>
    </source>
</evidence>
<feature type="domain" description="RanBP2-type" evidence="6">
    <location>
        <begin position="295"/>
        <end position="324"/>
    </location>
</feature>
<accession>A0A5B8MV24</accession>
<reference evidence="9 10" key="1">
    <citation type="submission" date="2018-07" db="EMBL/GenBank/DDBJ databases">
        <title>The complete nuclear genome of the prasinophyte Chloropicon primus (CCMP1205).</title>
        <authorList>
            <person name="Pombert J.-F."/>
            <person name="Otis C."/>
            <person name="Turmel M."/>
            <person name="Lemieux C."/>
        </authorList>
    </citation>
    <scope>NUCLEOTIDE SEQUENCE [LARGE SCALE GENOMIC DNA]</scope>
    <source>
        <strain evidence="9 10">CCMP1205</strain>
    </source>
</reference>
<evidence type="ECO:0000256" key="2">
    <source>
        <dbReference type="ARBA" id="ARBA00022771"/>
    </source>
</evidence>
<dbReference type="PROSITE" id="PS51397">
    <property type="entry name" value="WLM"/>
    <property type="match status" value="1"/>
</dbReference>
<dbReference type="InterPro" id="IPR013536">
    <property type="entry name" value="WLM_dom"/>
</dbReference>
<evidence type="ECO:0000313" key="8">
    <source>
        <dbReference type="EMBL" id="CAD9718222.1"/>
    </source>
</evidence>
<sequence>MSSSSSRFGSTEPEDPYRVLEFKELSREANREEARAMLERVCKQVQPLMRRRGWRVKRVREFYPRNPALLGLNVNKGLEIRLRLRPPEDRSRFYPYEFVLGTMLHELVHNVHGPHNTAFYNLLDEITREVEEDMAKGNFGSGVGFDGRSSGRLGGRGPVPVHNPDPIMLRKKMLEAAESRARKQGIMSKGPQRLGGAADFAKGLTPAQAAAKAAERRMRDDLWCPAARGEVIDLTSDEEDLDMGTGQGSSSHCGCAGGCIDLTMEEADKAEEEGVVPGQRSPPSDPPPPPAPEAEAGFWSCKFCTLRNPKASTHCAACEQWRYSTGMAPTANNIKWNQT</sequence>
<dbReference type="Gene3D" id="4.10.1060.10">
    <property type="entry name" value="Zinc finger, RanBP2-type"/>
    <property type="match status" value="1"/>
</dbReference>
<reference evidence="8" key="2">
    <citation type="submission" date="2021-01" db="EMBL/GenBank/DDBJ databases">
        <authorList>
            <person name="Corre E."/>
            <person name="Pelletier E."/>
            <person name="Niang G."/>
            <person name="Scheremetjew M."/>
            <person name="Finn R."/>
            <person name="Kale V."/>
            <person name="Holt S."/>
            <person name="Cochrane G."/>
            <person name="Meng A."/>
            <person name="Brown T."/>
            <person name="Cohen L."/>
        </authorList>
    </citation>
    <scope>NUCLEOTIDE SEQUENCE</scope>
    <source>
        <strain evidence="8">CCMP1205</strain>
    </source>
</reference>
<keyword evidence="3" id="KW-0862">Zinc</keyword>
<evidence type="ECO:0000313" key="9">
    <source>
        <dbReference type="EMBL" id="QDZ24171.1"/>
    </source>
</evidence>
<keyword evidence="10" id="KW-1185">Reference proteome</keyword>
<dbReference type="STRING" id="1764295.A0A5B8MV24"/>
<dbReference type="GO" id="GO:0006281">
    <property type="term" value="P:DNA repair"/>
    <property type="evidence" value="ECO:0007669"/>
    <property type="project" value="TreeGrafter"/>
</dbReference>
<evidence type="ECO:0000313" key="10">
    <source>
        <dbReference type="Proteomes" id="UP000316726"/>
    </source>
</evidence>
<feature type="domain" description="WLM" evidence="7">
    <location>
        <begin position="10"/>
        <end position="219"/>
    </location>
</feature>
<evidence type="ECO:0000256" key="1">
    <source>
        <dbReference type="ARBA" id="ARBA00022723"/>
    </source>
</evidence>
<dbReference type="EMBL" id="HBHL01010662">
    <property type="protein sequence ID" value="CAD9718222.1"/>
    <property type="molecule type" value="Transcribed_RNA"/>
</dbReference>
<dbReference type="InterPro" id="IPR036443">
    <property type="entry name" value="Znf_RanBP2_sf"/>
</dbReference>
<keyword evidence="2 4" id="KW-0863">Zinc-finger</keyword>
<dbReference type="PROSITE" id="PS50199">
    <property type="entry name" value="ZF_RANBP2_2"/>
    <property type="match status" value="1"/>
</dbReference>
<dbReference type="GO" id="GO:0008237">
    <property type="term" value="F:metallopeptidase activity"/>
    <property type="evidence" value="ECO:0007669"/>
    <property type="project" value="TreeGrafter"/>
</dbReference>
<dbReference type="InterPro" id="IPR053000">
    <property type="entry name" value="WSS1-like_metalloprotease"/>
</dbReference>
<dbReference type="Pfam" id="PF08325">
    <property type="entry name" value="WLM"/>
    <property type="match status" value="1"/>
</dbReference>